<accession>A0ABU4FX84</accession>
<feature type="domain" description="Lipoyl-binding" evidence="2">
    <location>
        <begin position="1"/>
        <end position="70"/>
    </location>
</feature>
<keyword evidence="1" id="KW-0092">Biotin</keyword>
<evidence type="ECO:0000313" key="4">
    <source>
        <dbReference type="Proteomes" id="UP001280629"/>
    </source>
</evidence>
<reference evidence="3 4" key="1">
    <citation type="submission" date="2023-06" db="EMBL/GenBank/DDBJ databases">
        <title>Sporosarcina sp. nov., isolated from Korean traditional fermented seafood 'Jeotgal'.</title>
        <authorList>
            <person name="Yang A.-I."/>
            <person name="Shin N.-R."/>
        </authorList>
    </citation>
    <scope>NUCLEOTIDE SEQUENCE [LARGE SCALE GENOMIC DNA]</scope>
    <source>
        <strain evidence="3 4">KCTC3840</strain>
    </source>
</reference>
<evidence type="ECO:0000313" key="3">
    <source>
        <dbReference type="EMBL" id="MDW0109324.1"/>
    </source>
</evidence>
<dbReference type="Gene3D" id="2.40.50.100">
    <property type="match status" value="1"/>
</dbReference>
<organism evidence="3 4">
    <name type="scientific">Sporosarcina aquimarina</name>
    <dbReference type="NCBI Taxonomy" id="114975"/>
    <lineage>
        <taxon>Bacteria</taxon>
        <taxon>Bacillati</taxon>
        <taxon>Bacillota</taxon>
        <taxon>Bacilli</taxon>
        <taxon>Bacillales</taxon>
        <taxon>Caryophanaceae</taxon>
        <taxon>Sporosarcina</taxon>
    </lineage>
</organism>
<dbReference type="Proteomes" id="UP001280629">
    <property type="component" value="Unassembled WGS sequence"/>
</dbReference>
<gene>
    <name evidence="3" type="ORF">QT716_04555</name>
</gene>
<evidence type="ECO:0000256" key="1">
    <source>
        <dbReference type="ARBA" id="ARBA00023267"/>
    </source>
</evidence>
<sequence length="70" mass="7666">MAQVLSTMTGTVFTIEVEVGQEVKKGDTVVILESMKMEIPVEAEMDGKVASIAVKEEDFIDEGDLILTFE</sequence>
<dbReference type="SUPFAM" id="SSF51230">
    <property type="entry name" value="Single hybrid motif"/>
    <property type="match status" value="1"/>
</dbReference>
<protein>
    <submittedName>
        <fullName evidence="3">Biotin/lipoyl-binding carrier protein</fullName>
    </submittedName>
</protein>
<dbReference type="NCBIfam" id="NF004547">
    <property type="entry name" value="PRK05889.1"/>
    <property type="match status" value="1"/>
</dbReference>
<dbReference type="Pfam" id="PF00364">
    <property type="entry name" value="Biotin_lipoyl"/>
    <property type="match status" value="1"/>
</dbReference>
<dbReference type="InterPro" id="IPR000089">
    <property type="entry name" value="Biotin_lipoyl"/>
</dbReference>
<dbReference type="InterPro" id="IPR050709">
    <property type="entry name" value="Biotin_Carboxyl_Carrier/Decarb"/>
</dbReference>
<keyword evidence="4" id="KW-1185">Reference proteome</keyword>
<dbReference type="PANTHER" id="PTHR45266">
    <property type="entry name" value="OXALOACETATE DECARBOXYLASE ALPHA CHAIN"/>
    <property type="match status" value="1"/>
</dbReference>
<dbReference type="InterPro" id="IPR011053">
    <property type="entry name" value="Single_hybrid_motif"/>
</dbReference>
<dbReference type="RefSeq" id="WP_317934955.1">
    <property type="nucleotide sequence ID" value="NZ_JAUBDH010000002.1"/>
</dbReference>
<dbReference type="PROSITE" id="PS50968">
    <property type="entry name" value="BIOTINYL_LIPOYL"/>
    <property type="match status" value="1"/>
</dbReference>
<dbReference type="CDD" id="cd06850">
    <property type="entry name" value="biotinyl_domain"/>
    <property type="match status" value="1"/>
</dbReference>
<name>A0ABU4FX84_9BACL</name>
<evidence type="ECO:0000259" key="2">
    <source>
        <dbReference type="PROSITE" id="PS50968"/>
    </source>
</evidence>
<comment type="caution">
    <text evidence="3">The sequence shown here is derived from an EMBL/GenBank/DDBJ whole genome shotgun (WGS) entry which is preliminary data.</text>
</comment>
<dbReference type="EMBL" id="JAUBDH010000002">
    <property type="protein sequence ID" value="MDW0109324.1"/>
    <property type="molecule type" value="Genomic_DNA"/>
</dbReference>
<proteinExistence type="predicted"/>
<dbReference type="PANTHER" id="PTHR45266:SF3">
    <property type="entry name" value="OXALOACETATE DECARBOXYLASE ALPHA CHAIN"/>
    <property type="match status" value="1"/>
</dbReference>